<evidence type="ECO:0000313" key="2">
    <source>
        <dbReference type="Proteomes" id="UP000010988"/>
    </source>
</evidence>
<organism evidence="1 2">
    <name type="scientific">Gordonia aichiensis NBRC 108223</name>
    <dbReference type="NCBI Taxonomy" id="1220583"/>
    <lineage>
        <taxon>Bacteria</taxon>
        <taxon>Bacillati</taxon>
        <taxon>Actinomycetota</taxon>
        <taxon>Actinomycetes</taxon>
        <taxon>Mycobacteriales</taxon>
        <taxon>Gordoniaceae</taxon>
        <taxon>Gordonia</taxon>
    </lineage>
</organism>
<accession>L7KNP2</accession>
<protein>
    <submittedName>
        <fullName evidence="1">Uncharacterized protein</fullName>
    </submittedName>
</protein>
<dbReference type="EMBL" id="BANR01000015">
    <property type="protein sequence ID" value="GAC49562.1"/>
    <property type="molecule type" value="Genomic_DNA"/>
</dbReference>
<name>L7KNP2_9ACTN</name>
<dbReference type="AlphaFoldDB" id="L7KNP2"/>
<dbReference type="Proteomes" id="UP000010988">
    <property type="component" value="Unassembled WGS sequence"/>
</dbReference>
<gene>
    <name evidence="1" type="ORF">GOACH_15_00540</name>
</gene>
<evidence type="ECO:0000313" key="1">
    <source>
        <dbReference type="EMBL" id="GAC49562.1"/>
    </source>
</evidence>
<keyword evidence="2" id="KW-1185">Reference proteome</keyword>
<reference evidence="1 2" key="1">
    <citation type="submission" date="2012-12" db="EMBL/GenBank/DDBJ databases">
        <title>Whole genome shotgun sequence of Gordonia aichiensis NBRC 108223.</title>
        <authorList>
            <person name="Isaki-Nakamura S."/>
            <person name="Hosoyama A."/>
            <person name="Tsuchikane K."/>
            <person name="Ando Y."/>
            <person name="Baba S."/>
            <person name="Ohji S."/>
            <person name="Hamada M."/>
            <person name="Tamura T."/>
            <person name="Yamazoe A."/>
            <person name="Yamazaki S."/>
            <person name="Fujita N."/>
        </authorList>
    </citation>
    <scope>NUCLEOTIDE SEQUENCE [LARGE SCALE GENOMIC DNA]</scope>
    <source>
        <strain evidence="1 2">NBRC 108223</strain>
    </source>
</reference>
<sequence length="108" mass="11123">MRACRAGRSDRPAAQAEDRPVCPAVVGAPGVVPGLQAVGVVVHPGPELVASLSVGLPRAGSRARVGCRVVAGVATGDRPAIPAAGRWWAGRVDWPVAPVRFRWVAETS</sequence>
<comment type="caution">
    <text evidence="1">The sequence shown here is derived from an EMBL/GenBank/DDBJ whole genome shotgun (WGS) entry which is preliminary data.</text>
</comment>
<proteinExistence type="predicted"/>